<dbReference type="PANTHER" id="PTHR30055">
    <property type="entry name" value="HTH-TYPE TRANSCRIPTIONAL REGULATOR RUTR"/>
    <property type="match status" value="1"/>
</dbReference>
<dbReference type="InterPro" id="IPR036271">
    <property type="entry name" value="Tet_transcr_reg_TetR-rel_C_sf"/>
</dbReference>
<name>A0A323V3L8_9RHOO</name>
<dbReference type="GO" id="GO:0003700">
    <property type="term" value="F:DNA-binding transcription factor activity"/>
    <property type="evidence" value="ECO:0007669"/>
    <property type="project" value="TreeGrafter"/>
</dbReference>
<dbReference type="SUPFAM" id="SSF46689">
    <property type="entry name" value="Homeodomain-like"/>
    <property type="match status" value="1"/>
</dbReference>
<evidence type="ECO:0000256" key="2">
    <source>
        <dbReference type="PROSITE-ProRule" id="PRU00335"/>
    </source>
</evidence>
<dbReference type="Proteomes" id="UP000248259">
    <property type="component" value="Unassembled WGS sequence"/>
</dbReference>
<dbReference type="SUPFAM" id="SSF48498">
    <property type="entry name" value="Tetracyclin repressor-like, C-terminal domain"/>
    <property type="match status" value="1"/>
</dbReference>
<dbReference type="InterPro" id="IPR013573">
    <property type="entry name" value="Tscrpt_reg_YcdC_C"/>
</dbReference>
<dbReference type="AlphaFoldDB" id="A0A323V3L8"/>
<dbReference type="InterPro" id="IPR050109">
    <property type="entry name" value="HTH-type_TetR-like_transc_reg"/>
</dbReference>
<reference evidence="4 5" key="1">
    <citation type="submission" date="2018-06" db="EMBL/GenBank/DDBJ databases">
        <title>Azoarcus communis strain SWub3 genome.</title>
        <authorList>
            <person name="Zorraquino Salvo V."/>
            <person name="Toubiana D."/>
            <person name="Blumwald E."/>
        </authorList>
    </citation>
    <scope>NUCLEOTIDE SEQUENCE [LARGE SCALE GENOMIC DNA]</scope>
    <source>
        <strain evidence="4 5">SWub3</strain>
    </source>
</reference>
<keyword evidence="5" id="KW-1185">Reference proteome</keyword>
<dbReference type="RefSeq" id="WP_110528901.1">
    <property type="nucleotide sequence ID" value="NZ_QKOE01000022.1"/>
</dbReference>
<organism evidence="4 5">
    <name type="scientific">Parazoarcus communis SWub3 = DSM 12120</name>
    <dbReference type="NCBI Taxonomy" id="1121029"/>
    <lineage>
        <taxon>Bacteria</taxon>
        <taxon>Pseudomonadati</taxon>
        <taxon>Pseudomonadota</taxon>
        <taxon>Betaproteobacteria</taxon>
        <taxon>Rhodocyclales</taxon>
        <taxon>Zoogloeaceae</taxon>
        <taxon>Parazoarcus</taxon>
    </lineage>
</organism>
<gene>
    <name evidence="4" type="ORF">DNK49_19945</name>
</gene>
<dbReference type="Pfam" id="PF08362">
    <property type="entry name" value="TetR_C_3"/>
    <property type="match status" value="1"/>
</dbReference>
<keyword evidence="1 2" id="KW-0238">DNA-binding</keyword>
<evidence type="ECO:0000313" key="5">
    <source>
        <dbReference type="Proteomes" id="UP000248259"/>
    </source>
</evidence>
<feature type="domain" description="HTH tetR-type" evidence="3">
    <location>
        <begin position="23"/>
        <end position="83"/>
    </location>
</feature>
<evidence type="ECO:0000259" key="3">
    <source>
        <dbReference type="PROSITE" id="PS50977"/>
    </source>
</evidence>
<dbReference type="InterPro" id="IPR009057">
    <property type="entry name" value="Homeodomain-like_sf"/>
</dbReference>
<dbReference type="InterPro" id="IPR001647">
    <property type="entry name" value="HTH_TetR"/>
</dbReference>
<comment type="caution">
    <text evidence="4">The sequence shown here is derived from an EMBL/GenBank/DDBJ whole genome shotgun (WGS) entry which is preliminary data.</text>
</comment>
<dbReference type="PROSITE" id="PS50977">
    <property type="entry name" value="HTH_TETR_2"/>
    <property type="match status" value="1"/>
</dbReference>
<proteinExistence type="predicted"/>
<sequence>MSLRAIIDKSLGDRPAAKGRIRQRQEGAILKAAEKVFARAGYQGATLNEIAETAGVPKPTLHYYFSSKEALYRAVLDNILALWLAETDTLTVDADPAAALEHYVRAKMRLSAERPDASRVFANEILHGAGHIGYFLRSELRELVRDRADVIARWVADGRIAPVDGTHLFFTLWAATQTYADFDSQICAVLGKARQTVADHVRATDHVLTVVMRTCGLPWPRTDVPPTLPEARHTCST</sequence>
<dbReference type="OrthoDB" id="6860332at2"/>
<dbReference type="PANTHER" id="PTHR30055:SF196">
    <property type="entry name" value="HTH-TYPE TRANSCRIPTIONAL REGULATOR RUTR"/>
    <property type="match status" value="1"/>
</dbReference>
<evidence type="ECO:0000313" key="4">
    <source>
        <dbReference type="EMBL" id="PZA14758.1"/>
    </source>
</evidence>
<dbReference type="GO" id="GO:0000976">
    <property type="term" value="F:transcription cis-regulatory region binding"/>
    <property type="evidence" value="ECO:0007669"/>
    <property type="project" value="TreeGrafter"/>
</dbReference>
<dbReference type="Pfam" id="PF00440">
    <property type="entry name" value="TetR_N"/>
    <property type="match status" value="1"/>
</dbReference>
<dbReference type="Gene3D" id="1.10.10.60">
    <property type="entry name" value="Homeodomain-like"/>
    <property type="match status" value="1"/>
</dbReference>
<protein>
    <submittedName>
        <fullName evidence="4">TetR/AcrR family transcriptional regulator</fullName>
    </submittedName>
</protein>
<dbReference type="GO" id="GO:0045892">
    <property type="term" value="P:negative regulation of DNA-templated transcription"/>
    <property type="evidence" value="ECO:0007669"/>
    <property type="project" value="InterPro"/>
</dbReference>
<feature type="DNA-binding region" description="H-T-H motif" evidence="2">
    <location>
        <begin position="46"/>
        <end position="65"/>
    </location>
</feature>
<evidence type="ECO:0000256" key="1">
    <source>
        <dbReference type="ARBA" id="ARBA00023125"/>
    </source>
</evidence>
<dbReference type="EMBL" id="QKOE01000022">
    <property type="protein sequence ID" value="PZA14758.1"/>
    <property type="molecule type" value="Genomic_DNA"/>
</dbReference>
<accession>A0A323V3L8</accession>
<dbReference type="PRINTS" id="PR00455">
    <property type="entry name" value="HTHTETR"/>
</dbReference>
<dbReference type="Gene3D" id="1.10.357.10">
    <property type="entry name" value="Tetracycline Repressor, domain 2"/>
    <property type="match status" value="1"/>
</dbReference>